<dbReference type="AlphaFoldDB" id="A0A2P2JIX7"/>
<organism evidence="1">
    <name type="scientific">Rhizophora mucronata</name>
    <name type="common">Asiatic mangrove</name>
    <dbReference type="NCBI Taxonomy" id="61149"/>
    <lineage>
        <taxon>Eukaryota</taxon>
        <taxon>Viridiplantae</taxon>
        <taxon>Streptophyta</taxon>
        <taxon>Embryophyta</taxon>
        <taxon>Tracheophyta</taxon>
        <taxon>Spermatophyta</taxon>
        <taxon>Magnoliopsida</taxon>
        <taxon>eudicotyledons</taxon>
        <taxon>Gunneridae</taxon>
        <taxon>Pentapetalae</taxon>
        <taxon>rosids</taxon>
        <taxon>fabids</taxon>
        <taxon>Malpighiales</taxon>
        <taxon>Rhizophoraceae</taxon>
        <taxon>Rhizophora</taxon>
    </lineage>
</organism>
<accession>A0A2P2JIX7</accession>
<dbReference type="EMBL" id="GGEC01012940">
    <property type="protein sequence ID" value="MBW93423.1"/>
    <property type="molecule type" value="Transcribed_RNA"/>
</dbReference>
<dbReference type="PANTHER" id="PTHR33317:SF1">
    <property type="entry name" value="POLYNUCLEOTIDYL TRANSFERASE, RIBONUCLEASE H-LIKE SUPERFAMILY PROTEIN"/>
    <property type="match status" value="1"/>
</dbReference>
<dbReference type="Gene3D" id="3.30.420.140">
    <property type="entry name" value="YqgF/RNase H-like domain"/>
    <property type="match status" value="1"/>
</dbReference>
<dbReference type="InterPro" id="IPR037027">
    <property type="entry name" value="YqgF/RNaseH-like_dom_sf"/>
</dbReference>
<dbReference type="PANTHER" id="PTHR33317">
    <property type="entry name" value="POLYNUCLEOTIDYL TRANSFERASE, RIBONUCLEASE H-LIKE SUPERFAMILY PROTEIN"/>
    <property type="match status" value="1"/>
</dbReference>
<protein>
    <submittedName>
        <fullName evidence="1">Uncharacterized protein</fullName>
    </submittedName>
</protein>
<dbReference type="GO" id="GO:0000967">
    <property type="term" value="P:rRNA 5'-end processing"/>
    <property type="evidence" value="ECO:0007669"/>
    <property type="project" value="TreeGrafter"/>
</dbReference>
<sequence length="109" mass="12318">MATDFQSLVSELSLAGFVVGCSIDRQRSTPDALQVKLFIDELCKTGKLEGVKYTYWNECYTSKSVEILLKPFNFHPVEEKTMLDKFAAVGILQGYLDFVNKKVKVEVSE</sequence>
<proteinExistence type="predicted"/>
<dbReference type="SUPFAM" id="SSF53098">
    <property type="entry name" value="Ribonuclease H-like"/>
    <property type="match status" value="1"/>
</dbReference>
<dbReference type="InterPro" id="IPR012337">
    <property type="entry name" value="RNaseH-like_sf"/>
</dbReference>
<dbReference type="InterPro" id="IPR005227">
    <property type="entry name" value="YqgF"/>
</dbReference>
<dbReference type="Pfam" id="PF03652">
    <property type="entry name" value="RuvX"/>
    <property type="match status" value="1"/>
</dbReference>
<name>A0A2P2JIX7_RHIMU</name>
<evidence type="ECO:0000313" key="1">
    <source>
        <dbReference type="EMBL" id="MBW93423.1"/>
    </source>
</evidence>
<reference evidence="1" key="1">
    <citation type="submission" date="2018-02" db="EMBL/GenBank/DDBJ databases">
        <title>Rhizophora mucronata_Transcriptome.</title>
        <authorList>
            <person name="Meera S.P."/>
            <person name="Sreeshan A."/>
            <person name="Augustine A."/>
        </authorList>
    </citation>
    <scope>NUCLEOTIDE SEQUENCE</scope>
    <source>
        <tissue evidence="1">Leaf</tissue>
    </source>
</reference>